<dbReference type="RefSeq" id="WP_170055557.1">
    <property type="nucleotide sequence ID" value="NZ_JABBKX010000007.1"/>
</dbReference>
<dbReference type="AlphaFoldDB" id="A0A848EIZ7"/>
<dbReference type="Gene3D" id="1.20.1290.10">
    <property type="entry name" value="AhpD-like"/>
    <property type="match status" value="1"/>
</dbReference>
<dbReference type="Pfam" id="PF02627">
    <property type="entry name" value="CMD"/>
    <property type="match status" value="1"/>
</dbReference>
<dbReference type="Proteomes" id="UP000548582">
    <property type="component" value="Unassembled WGS sequence"/>
</dbReference>
<feature type="domain" description="Carboxymuconolactone decarboxylase-like" evidence="1">
    <location>
        <begin position="18"/>
        <end position="101"/>
    </location>
</feature>
<evidence type="ECO:0000259" key="1">
    <source>
        <dbReference type="Pfam" id="PF02627"/>
    </source>
</evidence>
<organism evidence="2 3">
    <name type="scientific">Neoroseomonas marina</name>
    <dbReference type="NCBI Taxonomy" id="1232220"/>
    <lineage>
        <taxon>Bacteria</taxon>
        <taxon>Pseudomonadati</taxon>
        <taxon>Pseudomonadota</taxon>
        <taxon>Alphaproteobacteria</taxon>
        <taxon>Acetobacterales</taxon>
        <taxon>Acetobacteraceae</taxon>
        <taxon>Neoroseomonas</taxon>
    </lineage>
</organism>
<accession>A0A848EIZ7</accession>
<dbReference type="EMBL" id="JABBKX010000007">
    <property type="protein sequence ID" value="NMJ43358.1"/>
    <property type="molecule type" value="Genomic_DNA"/>
</dbReference>
<dbReference type="PANTHER" id="PTHR33570">
    <property type="entry name" value="4-CARBOXYMUCONOLACTONE DECARBOXYLASE FAMILY PROTEIN"/>
    <property type="match status" value="1"/>
</dbReference>
<dbReference type="InterPro" id="IPR003779">
    <property type="entry name" value="CMD-like"/>
</dbReference>
<dbReference type="SUPFAM" id="SSF69118">
    <property type="entry name" value="AhpD-like"/>
    <property type="match status" value="1"/>
</dbReference>
<dbReference type="GO" id="GO:0051920">
    <property type="term" value="F:peroxiredoxin activity"/>
    <property type="evidence" value="ECO:0007669"/>
    <property type="project" value="InterPro"/>
</dbReference>
<reference evidence="2 3" key="1">
    <citation type="submission" date="2020-03" db="EMBL/GenBank/DDBJ databases">
        <authorList>
            <person name="Sun Q."/>
        </authorList>
    </citation>
    <scope>NUCLEOTIDE SEQUENCE [LARGE SCALE GENOMIC DNA]</scope>
    <source>
        <strain evidence="2 3">JC162</strain>
    </source>
</reference>
<evidence type="ECO:0000313" key="2">
    <source>
        <dbReference type="EMBL" id="NMJ43358.1"/>
    </source>
</evidence>
<dbReference type="InterPro" id="IPR052512">
    <property type="entry name" value="4CMD/NDH-1_regulator"/>
</dbReference>
<comment type="caution">
    <text evidence="2">The sequence shown here is derived from an EMBL/GenBank/DDBJ whole genome shotgun (WGS) entry which is preliminary data.</text>
</comment>
<keyword evidence="3" id="KW-1185">Reference proteome</keyword>
<sequence>MAKIPTSAGRDRVRKTAPALVAYTEGVLYGDLWERPGLSKRDRSLITVAALVATYRPEQLETHIGRALDNGVTREEIAELVTHLAFYAGWPAGMTGARVATTVFENRDA</sequence>
<dbReference type="InterPro" id="IPR029032">
    <property type="entry name" value="AhpD-like"/>
</dbReference>
<proteinExistence type="predicted"/>
<dbReference type="PANTHER" id="PTHR33570:SF9">
    <property type="entry name" value="BLL4600 PROTEIN"/>
    <property type="match status" value="1"/>
</dbReference>
<evidence type="ECO:0000313" key="3">
    <source>
        <dbReference type="Proteomes" id="UP000548582"/>
    </source>
</evidence>
<protein>
    <submittedName>
        <fullName evidence="2">Carboxymuconolactone decarboxylase family protein</fullName>
    </submittedName>
</protein>
<name>A0A848EIZ7_9PROT</name>
<gene>
    <name evidence="2" type="ORF">GWK16_19070</name>
</gene>